<geneLocation type="plasmid" evidence="1">
    <name>pNDM15-1091</name>
</geneLocation>
<gene>
    <name evidence="1" type="ORF">AOY08_100133</name>
    <name evidence="2" type="ORF">OGX73_21205</name>
</gene>
<reference evidence="2" key="2">
    <citation type="submission" date="2022-10" db="EMBL/GenBank/DDBJ databases">
        <title>Bacterial isolates recovered from the One Health project in Brazil.</title>
        <authorList>
            <person name="Valiatti T.B."/>
            <person name="Santos F."/>
            <person name="Cayo R."/>
            <person name="Gales A.C."/>
        </authorList>
    </citation>
    <scope>NUCLEOTIDE SEQUENCE</scope>
    <source>
        <strain evidence="2">PVR188</strain>
    </source>
</reference>
<reference evidence="1" key="1">
    <citation type="submission" date="2015-10" db="EMBL/GenBank/DDBJ databases">
        <title>Colistin resistant Pseudomonas aeruginosa ST 654 with blaNDM-1 arrives in North America.</title>
        <authorList>
            <person name="Mataseje L.F."/>
            <person name="Peirano G."/>
            <person name="Church D.L."/>
            <person name="Conly J."/>
            <person name="Mulvey M.R."/>
            <person name="Pitout J.D."/>
        </authorList>
    </citation>
    <scope>NUCLEOTIDE SEQUENCE</scope>
    <source>
        <strain evidence="1">N15-01091</strain>
        <plasmid evidence="1">pNDM15-1091</plasmid>
    </source>
</reference>
<evidence type="ECO:0000313" key="1">
    <source>
        <dbReference type="EMBL" id="ALV81848.1"/>
    </source>
</evidence>
<keyword evidence="1" id="KW-0614">Plasmid</keyword>
<dbReference type="Proteomes" id="UP001159001">
    <property type="component" value="Unassembled WGS sequence"/>
</dbReference>
<name>A0A0U3JZD9_PRORE</name>
<dbReference type="EMBL" id="JAOWIN010000018">
    <property type="protein sequence ID" value="MDI9095132.1"/>
    <property type="molecule type" value="Genomic_DNA"/>
</dbReference>
<dbReference type="RefSeq" id="WP_011039883.1">
    <property type="nucleotide sequence ID" value="NZ_AP022376.1"/>
</dbReference>
<dbReference type="GeneID" id="89492413"/>
<evidence type="ECO:0000313" key="2">
    <source>
        <dbReference type="EMBL" id="MDI9095132.1"/>
    </source>
</evidence>
<dbReference type="AlphaFoldDB" id="A0A0U3JZD9"/>
<proteinExistence type="predicted"/>
<protein>
    <submittedName>
        <fullName evidence="1">Uncharacterized protein</fullName>
    </submittedName>
</protein>
<organism evidence="1">
    <name type="scientific">Providencia rettgeri</name>
    <dbReference type="NCBI Taxonomy" id="587"/>
    <lineage>
        <taxon>Bacteria</taxon>
        <taxon>Pseudomonadati</taxon>
        <taxon>Pseudomonadota</taxon>
        <taxon>Gammaproteobacteria</taxon>
        <taxon>Enterobacterales</taxon>
        <taxon>Morganellaceae</taxon>
        <taxon>Providencia</taxon>
    </lineage>
</organism>
<dbReference type="EMBL" id="CP012903">
    <property type="protein sequence ID" value="ALV81848.1"/>
    <property type="molecule type" value="Genomic_DNA"/>
</dbReference>
<sequence length="107" mass="12048">MIDTLNYYQDLSPSAKATARTQVVACEAAAYKTELALAVSCAATSSIHSRISHNPNRIRALSNKLRLIRHYQTAPTEKVEKFIEENLCMFDAGGRFYLFLKKAFFQA</sequence>
<accession>A0A0U3JZD9</accession>